<evidence type="ECO:0000313" key="3">
    <source>
        <dbReference type="EMBL" id="SDR79644.1"/>
    </source>
</evidence>
<protein>
    <submittedName>
        <fullName evidence="3">Putative transposase</fullName>
    </submittedName>
</protein>
<dbReference type="InterPro" id="IPR036397">
    <property type="entry name" value="RNaseH_sf"/>
</dbReference>
<dbReference type="PANTHER" id="PTHR46889:SF4">
    <property type="entry name" value="TRANSPOSASE INSO FOR INSERTION SEQUENCE ELEMENT IS911B-RELATED"/>
    <property type="match status" value="1"/>
</dbReference>
<dbReference type="InterPro" id="IPR012337">
    <property type="entry name" value="RNaseH-like_sf"/>
</dbReference>
<feature type="domain" description="Integrase catalytic" evidence="2">
    <location>
        <begin position="71"/>
        <end position="231"/>
    </location>
</feature>
<dbReference type="PROSITE" id="PS50994">
    <property type="entry name" value="INTEGRASE"/>
    <property type="match status" value="1"/>
</dbReference>
<dbReference type="SUPFAM" id="SSF53098">
    <property type="entry name" value="Ribonuclease H-like"/>
    <property type="match status" value="1"/>
</dbReference>
<dbReference type="Proteomes" id="UP000199480">
    <property type="component" value="Chromosome I"/>
</dbReference>
<name>A0A1H1LYG6_9ACTN</name>
<dbReference type="AlphaFoldDB" id="A0A1H1LYG6"/>
<dbReference type="InterPro" id="IPR025948">
    <property type="entry name" value="HTH-like_dom"/>
</dbReference>
<dbReference type="Pfam" id="PF13276">
    <property type="entry name" value="HTH_21"/>
    <property type="match status" value="1"/>
</dbReference>
<evidence type="ECO:0000256" key="1">
    <source>
        <dbReference type="ARBA" id="ARBA00002286"/>
    </source>
</evidence>
<dbReference type="GO" id="GO:0015074">
    <property type="term" value="P:DNA integration"/>
    <property type="evidence" value="ECO:0007669"/>
    <property type="project" value="InterPro"/>
</dbReference>
<dbReference type="InterPro" id="IPR048020">
    <property type="entry name" value="Transpos_IS3"/>
</dbReference>
<comment type="function">
    <text evidence="1">Involved in the transposition of the insertion sequence.</text>
</comment>
<dbReference type="EMBL" id="LT629759">
    <property type="protein sequence ID" value="SDR79644.1"/>
    <property type="molecule type" value="Genomic_DNA"/>
</dbReference>
<dbReference type="Gene3D" id="3.30.420.10">
    <property type="entry name" value="Ribonuclease H-like superfamily/Ribonuclease H"/>
    <property type="match status" value="1"/>
</dbReference>
<gene>
    <name evidence="3" type="ORF">SAMN04489857_1204</name>
</gene>
<dbReference type="InterPro" id="IPR050900">
    <property type="entry name" value="Transposase_IS3/IS150/IS904"/>
</dbReference>
<dbReference type="PANTHER" id="PTHR46889">
    <property type="entry name" value="TRANSPOSASE INSF FOR INSERTION SEQUENCE IS3B-RELATED"/>
    <property type="match status" value="1"/>
</dbReference>
<dbReference type="GO" id="GO:0003676">
    <property type="term" value="F:nucleic acid binding"/>
    <property type="evidence" value="ECO:0007669"/>
    <property type="project" value="InterPro"/>
</dbReference>
<dbReference type="Pfam" id="PF00665">
    <property type="entry name" value="rve"/>
    <property type="match status" value="1"/>
</dbReference>
<evidence type="ECO:0000259" key="2">
    <source>
        <dbReference type="PROSITE" id="PS50994"/>
    </source>
</evidence>
<reference evidence="4" key="1">
    <citation type="submission" date="2016-10" db="EMBL/GenBank/DDBJ databases">
        <authorList>
            <person name="Varghese N."/>
            <person name="Submissions S."/>
        </authorList>
    </citation>
    <scope>NUCLEOTIDE SEQUENCE [LARGE SCALE GENOMIC DNA]</scope>
    <source>
        <strain evidence="4">DSM 22620</strain>
    </source>
</reference>
<dbReference type="Pfam" id="PF13333">
    <property type="entry name" value="rve_2"/>
    <property type="match status" value="1"/>
</dbReference>
<dbReference type="NCBIfam" id="NF033516">
    <property type="entry name" value="transpos_IS3"/>
    <property type="match status" value="1"/>
</dbReference>
<organism evidence="3 4">
    <name type="scientific">Parafannyhessea umbonata</name>
    <dbReference type="NCBI Taxonomy" id="604330"/>
    <lineage>
        <taxon>Bacteria</taxon>
        <taxon>Bacillati</taxon>
        <taxon>Actinomycetota</taxon>
        <taxon>Coriobacteriia</taxon>
        <taxon>Coriobacteriales</taxon>
        <taxon>Atopobiaceae</taxon>
        <taxon>Parafannyhessea</taxon>
    </lineage>
</organism>
<dbReference type="InterPro" id="IPR001584">
    <property type="entry name" value="Integrase_cat-core"/>
</dbReference>
<proteinExistence type="predicted"/>
<accession>A0A1H1LYG6</accession>
<sequence>MAKIDGIHADNPAYGARKIARQLRKDGEDVTRWHVTSLMHEMNIRPCCPLPSLSKPSKRSKRFPYLLKGKKILFPNQVWSTDITYVQIGGHHMYLTAVIDWHSRYIVGWRLSDTMRAEDVVRCVRRAFAEHGTPSVMNSDQGSVFGSDVYVSLLASNRVTQSMDGRARWRDNVLMERWFRTLKSEWLRTHEYSTPKELGRLVAEFVGYYNDARIHQSLGYDTPASWYYAGINERVA</sequence>
<evidence type="ECO:0000313" key="4">
    <source>
        <dbReference type="Proteomes" id="UP000199480"/>
    </source>
</evidence>